<evidence type="ECO:0000259" key="10">
    <source>
        <dbReference type="PROSITE" id="PS50011"/>
    </source>
</evidence>
<dbReference type="eggNOG" id="KOG0581">
    <property type="taxonomic scope" value="Eukaryota"/>
</dbReference>
<evidence type="ECO:0000256" key="6">
    <source>
        <dbReference type="ARBA" id="ARBA00022840"/>
    </source>
</evidence>
<comment type="similarity">
    <text evidence="7">Belongs to the protein kinase superfamily. STE Ser/Thr protein kinase family. MAP kinase kinase subfamily.</text>
</comment>
<sequence>MNTAVVPSNQPKGPKRRIQIRLDAPLHLNDLAAITSTITPFDALSQFIDPNGKLHFAGKACIDSQGVDFKNGTSYRINMTEFTLVKILGKGQYGVVQLVHHNPTNVKMALKEIMLELDELKMNQITMELQILHASHHPNIIDFYGAFFIESCVYMCIEYMDGGSLDKLYSGGIPEPILREITLAVVQGLHFLKSSLSIIHRGLIVLDVKPTNILVNTLGQIKLCDFGVSGQLVQSLAKTNIGCQSYMAPERIASRSTGKYSARSDVWSVGITIVELGVGAYPFPWDKFDSVFAQLSAIVSSDAPTLPVESFSEDARNFISKCLEKDPQARPTYPELLLAPWLTQCKTDVDVGAWVKQALEKRAS</sequence>
<evidence type="ECO:0000256" key="1">
    <source>
        <dbReference type="ARBA" id="ARBA00022527"/>
    </source>
</evidence>
<dbReference type="GO" id="GO:0004708">
    <property type="term" value="F:MAP kinase kinase activity"/>
    <property type="evidence" value="ECO:0007669"/>
    <property type="project" value="UniProtKB-EC"/>
</dbReference>
<dbReference type="InterPro" id="IPR017441">
    <property type="entry name" value="Protein_kinase_ATP_BS"/>
</dbReference>
<evidence type="ECO:0000256" key="2">
    <source>
        <dbReference type="ARBA" id="ARBA00022553"/>
    </source>
</evidence>
<evidence type="ECO:0000256" key="5">
    <source>
        <dbReference type="ARBA" id="ARBA00022777"/>
    </source>
</evidence>
<feature type="domain" description="Protein kinase" evidence="10">
    <location>
        <begin position="82"/>
        <end position="342"/>
    </location>
</feature>
<name>A0A177WFS5_BATDL</name>
<dbReference type="PANTHER" id="PTHR48013">
    <property type="entry name" value="DUAL SPECIFICITY MITOGEN-ACTIVATED PROTEIN KINASE KINASE 5-RELATED"/>
    <property type="match status" value="1"/>
</dbReference>
<dbReference type="InterPro" id="IPR000719">
    <property type="entry name" value="Prot_kinase_dom"/>
</dbReference>
<dbReference type="SMART" id="SM00220">
    <property type="entry name" value="S_TKc"/>
    <property type="match status" value="1"/>
</dbReference>
<feature type="binding site" evidence="9">
    <location>
        <position position="111"/>
    </location>
    <ligand>
        <name>ATP</name>
        <dbReference type="ChEBI" id="CHEBI:30616"/>
    </ligand>
</feature>
<dbReference type="STRING" id="403673.A0A177WFS5"/>
<keyword evidence="4 9" id="KW-0547">Nucleotide-binding</keyword>
<dbReference type="SUPFAM" id="SSF56112">
    <property type="entry name" value="Protein kinase-like (PK-like)"/>
    <property type="match status" value="1"/>
</dbReference>
<evidence type="ECO:0000256" key="8">
    <source>
        <dbReference type="ARBA" id="ARBA00038999"/>
    </source>
</evidence>
<dbReference type="Gene3D" id="1.10.510.10">
    <property type="entry name" value="Transferase(Phosphotransferase) domain 1"/>
    <property type="match status" value="1"/>
</dbReference>
<dbReference type="GO" id="GO:0005524">
    <property type="term" value="F:ATP binding"/>
    <property type="evidence" value="ECO:0007669"/>
    <property type="project" value="UniProtKB-UniRule"/>
</dbReference>
<dbReference type="PROSITE" id="PS00107">
    <property type="entry name" value="PROTEIN_KINASE_ATP"/>
    <property type="match status" value="1"/>
</dbReference>
<keyword evidence="3" id="KW-0808">Transferase</keyword>
<dbReference type="Pfam" id="PF00069">
    <property type="entry name" value="Pkinase"/>
    <property type="match status" value="1"/>
</dbReference>
<reference evidence="11 12" key="2">
    <citation type="submission" date="2016-05" db="EMBL/GenBank/DDBJ databases">
        <title>Lineage-specific infection strategies underlie the spectrum of fungal disease in amphibians.</title>
        <authorList>
            <person name="Cuomo C.A."/>
            <person name="Farrer R.A."/>
            <person name="James T."/>
            <person name="Longcore J."/>
            <person name="Birren B."/>
        </authorList>
    </citation>
    <scope>NUCLEOTIDE SEQUENCE [LARGE SCALE GENOMIC DNA]</scope>
    <source>
        <strain evidence="11 12">JEL423</strain>
    </source>
</reference>
<evidence type="ECO:0000313" key="11">
    <source>
        <dbReference type="EMBL" id="OAJ38221.1"/>
    </source>
</evidence>
<dbReference type="EMBL" id="DS022301">
    <property type="protein sequence ID" value="OAJ38221.1"/>
    <property type="molecule type" value="Genomic_DNA"/>
</dbReference>
<protein>
    <recommendedName>
        <fullName evidence="8">mitogen-activated protein kinase kinase</fullName>
        <ecNumber evidence="8">2.7.12.2</ecNumber>
    </recommendedName>
</protein>
<proteinExistence type="inferred from homology"/>
<dbReference type="PROSITE" id="PS50011">
    <property type="entry name" value="PROTEIN_KINASE_DOM"/>
    <property type="match status" value="1"/>
</dbReference>
<reference evidence="11 12" key="1">
    <citation type="submission" date="2006-10" db="EMBL/GenBank/DDBJ databases">
        <title>The Genome Sequence of Batrachochytrium dendrobatidis JEL423.</title>
        <authorList>
            <consortium name="The Broad Institute Genome Sequencing Platform"/>
            <person name="Birren B."/>
            <person name="Lander E."/>
            <person name="Galagan J."/>
            <person name="Cuomo C."/>
            <person name="Devon K."/>
            <person name="Jaffe D."/>
            <person name="Butler J."/>
            <person name="Alvarez P."/>
            <person name="Gnerre S."/>
            <person name="Grabherr M."/>
            <person name="Kleber M."/>
            <person name="Mauceli E."/>
            <person name="Brockman W."/>
            <person name="Young S."/>
            <person name="LaButti K."/>
            <person name="Sykes S."/>
            <person name="DeCaprio D."/>
            <person name="Crawford M."/>
            <person name="Koehrsen M."/>
            <person name="Engels R."/>
            <person name="Montgomery P."/>
            <person name="Pearson M."/>
            <person name="Howarth C."/>
            <person name="Larson L."/>
            <person name="White J."/>
            <person name="O'Leary S."/>
            <person name="Kodira C."/>
            <person name="Zeng Q."/>
            <person name="Yandava C."/>
            <person name="Alvarado L."/>
            <person name="Longcore J."/>
            <person name="James T."/>
        </authorList>
    </citation>
    <scope>NUCLEOTIDE SEQUENCE [LARGE SCALE GENOMIC DNA]</scope>
    <source>
        <strain evidence="11 12">JEL423</strain>
    </source>
</reference>
<keyword evidence="6 9" id="KW-0067">ATP-binding</keyword>
<dbReference type="GO" id="GO:0005737">
    <property type="term" value="C:cytoplasm"/>
    <property type="evidence" value="ECO:0007669"/>
    <property type="project" value="UniProtKB-ARBA"/>
</dbReference>
<keyword evidence="1" id="KW-0723">Serine/threonine-protein kinase</keyword>
<dbReference type="FunFam" id="1.10.510.10:FF:002336">
    <property type="match status" value="1"/>
</dbReference>
<accession>A0A177WFS5</accession>
<gene>
    <name evidence="11" type="ORF">BDEG_22171</name>
</gene>
<dbReference type="PANTHER" id="PTHR48013:SF25">
    <property type="entry name" value="MAP KINASE KINASE PBS2"/>
    <property type="match status" value="1"/>
</dbReference>
<dbReference type="InterPro" id="IPR011009">
    <property type="entry name" value="Kinase-like_dom_sf"/>
</dbReference>
<keyword evidence="2" id="KW-0597">Phosphoprotein</keyword>
<dbReference type="VEuPathDB" id="FungiDB:BDEG_22171"/>
<evidence type="ECO:0000313" key="12">
    <source>
        <dbReference type="Proteomes" id="UP000077115"/>
    </source>
</evidence>
<organism evidence="11 12">
    <name type="scientific">Batrachochytrium dendrobatidis (strain JEL423)</name>
    <dbReference type="NCBI Taxonomy" id="403673"/>
    <lineage>
        <taxon>Eukaryota</taxon>
        <taxon>Fungi</taxon>
        <taxon>Fungi incertae sedis</taxon>
        <taxon>Chytridiomycota</taxon>
        <taxon>Chytridiomycota incertae sedis</taxon>
        <taxon>Chytridiomycetes</taxon>
        <taxon>Rhizophydiales</taxon>
        <taxon>Rhizophydiales incertae sedis</taxon>
        <taxon>Batrachochytrium</taxon>
    </lineage>
</organism>
<dbReference type="GO" id="GO:0038066">
    <property type="term" value="P:p38MAPK cascade"/>
    <property type="evidence" value="ECO:0007669"/>
    <property type="project" value="UniProtKB-ARBA"/>
</dbReference>
<dbReference type="Proteomes" id="UP000077115">
    <property type="component" value="Unassembled WGS sequence"/>
</dbReference>
<dbReference type="EC" id="2.7.12.2" evidence="8"/>
<evidence type="ECO:0000256" key="7">
    <source>
        <dbReference type="ARBA" id="ARBA00038035"/>
    </source>
</evidence>
<dbReference type="OrthoDB" id="10252354at2759"/>
<evidence type="ECO:0000256" key="9">
    <source>
        <dbReference type="PROSITE-ProRule" id="PRU10141"/>
    </source>
</evidence>
<evidence type="ECO:0000256" key="3">
    <source>
        <dbReference type="ARBA" id="ARBA00022679"/>
    </source>
</evidence>
<dbReference type="GO" id="GO:0032991">
    <property type="term" value="C:protein-containing complex"/>
    <property type="evidence" value="ECO:0007669"/>
    <property type="project" value="UniProtKB-ARBA"/>
</dbReference>
<dbReference type="Gene3D" id="3.30.200.20">
    <property type="entry name" value="Phosphorylase Kinase, domain 1"/>
    <property type="match status" value="1"/>
</dbReference>
<dbReference type="GO" id="GO:0071474">
    <property type="term" value="P:cellular hyperosmotic response"/>
    <property type="evidence" value="ECO:0007669"/>
    <property type="project" value="TreeGrafter"/>
</dbReference>
<dbReference type="FunFam" id="3.30.200.20:FF:000341">
    <property type="entry name" value="MAP kinase kinase PBS2"/>
    <property type="match status" value="1"/>
</dbReference>
<evidence type="ECO:0000256" key="4">
    <source>
        <dbReference type="ARBA" id="ARBA00022741"/>
    </source>
</evidence>
<dbReference type="GO" id="GO:0004674">
    <property type="term" value="F:protein serine/threonine kinase activity"/>
    <property type="evidence" value="ECO:0007669"/>
    <property type="project" value="UniProtKB-KW"/>
</dbReference>
<keyword evidence="5" id="KW-0418">Kinase</keyword>
<dbReference type="AlphaFoldDB" id="A0A177WFS5"/>